<protein>
    <recommendedName>
        <fullName evidence="7">DNA recombination protein RmuC</fullName>
    </recommendedName>
</protein>
<evidence type="ECO:0000256" key="4">
    <source>
        <dbReference type="ARBA" id="ARBA00023172"/>
    </source>
</evidence>
<comment type="similarity">
    <text evidence="2">Belongs to the RmuC family.</text>
</comment>
<dbReference type="AlphaFoldDB" id="A0A0G1TZF4"/>
<dbReference type="PATRIC" id="fig|1618445.3.peg.940"/>
<comment type="caution">
    <text evidence="5">The sequence shown here is derived from an EMBL/GenBank/DDBJ whole genome shotgun (WGS) entry which is preliminary data.</text>
</comment>
<evidence type="ECO:0000313" key="5">
    <source>
        <dbReference type="EMBL" id="KKU87164.1"/>
    </source>
</evidence>
<sequence length="399" mass="45323">MEIEFLLIGVVLGAVIAWFVAKSKFLNKEAISVEEHIKITSQLASKETELHELQSRYSEEKEKDNKFENIAEKILTAQSKALMVDNKTHLQETLNPLKDKITEFQNKAETIHRENLKETTILKEQIGLFSKLNEQMSKDATNLTKALKGETKTQGGWGEMILESVLEKSGLIKNIHFRTQESMTSEGGRRLQPDVIINLPENKHIVIDSKVSLVAYDKFWATENESEKVVLLKEHINSVRNHVKELSKKNYQSLYQINAPDFVLMFIPIEPAYLLALNNDLELWAFAYEYNVIILGPTNLIPTLRLINNLWKTQSQNVNALEIARQSGELYDKFVGFITDLVDIGKKIDSAKENYEEAIKKISTGKGNLLNRVENIKKLGAKSTKAIPSVLLEGSKEVE</sequence>
<dbReference type="GO" id="GO:0006310">
    <property type="term" value="P:DNA recombination"/>
    <property type="evidence" value="ECO:0007669"/>
    <property type="project" value="UniProtKB-KW"/>
</dbReference>
<dbReference type="EMBL" id="LCOY01000036">
    <property type="protein sequence ID" value="KKU87164.1"/>
    <property type="molecule type" value="Genomic_DNA"/>
</dbReference>
<evidence type="ECO:0000256" key="1">
    <source>
        <dbReference type="ARBA" id="ARBA00003416"/>
    </source>
</evidence>
<reference evidence="5 6" key="1">
    <citation type="journal article" date="2015" name="Nature">
        <title>rRNA introns, odd ribosomes, and small enigmatic genomes across a large radiation of phyla.</title>
        <authorList>
            <person name="Brown C.T."/>
            <person name="Hug L.A."/>
            <person name="Thomas B.C."/>
            <person name="Sharon I."/>
            <person name="Castelle C.J."/>
            <person name="Singh A."/>
            <person name="Wilkins M.J."/>
            <person name="Williams K.H."/>
            <person name="Banfield J.F."/>
        </authorList>
    </citation>
    <scope>NUCLEOTIDE SEQUENCE [LARGE SCALE GENOMIC DNA]</scope>
</reference>
<dbReference type="PANTHER" id="PTHR30563">
    <property type="entry name" value="DNA RECOMBINATION PROTEIN RMUC"/>
    <property type="match status" value="1"/>
</dbReference>
<keyword evidence="4" id="KW-0233">DNA recombination</keyword>
<dbReference type="Proteomes" id="UP000034739">
    <property type="component" value="Unassembled WGS sequence"/>
</dbReference>
<proteinExistence type="inferred from homology"/>
<dbReference type="InterPro" id="IPR003798">
    <property type="entry name" value="DNA_recombination_RmuC"/>
</dbReference>
<evidence type="ECO:0008006" key="7">
    <source>
        <dbReference type="Google" id="ProtNLM"/>
    </source>
</evidence>
<evidence type="ECO:0000256" key="2">
    <source>
        <dbReference type="ARBA" id="ARBA00009840"/>
    </source>
</evidence>
<evidence type="ECO:0000256" key="3">
    <source>
        <dbReference type="ARBA" id="ARBA00023054"/>
    </source>
</evidence>
<dbReference type="Pfam" id="PF02646">
    <property type="entry name" value="RmuC"/>
    <property type="match status" value="1"/>
</dbReference>
<comment type="function">
    <text evidence="1">Involved in DNA recombination.</text>
</comment>
<organism evidence="5 6">
    <name type="scientific">Candidatus Gottesmanbacteria bacterium GW2011_GWA2_47_9</name>
    <dbReference type="NCBI Taxonomy" id="1618445"/>
    <lineage>
        <taxon>Bacteria</taxon>
        <taxon>Candidatus Gottesmaniibacteriota</taxon>
    </lineage>
</organism>
<accession>A0A0G1TZF4</accession>
<evidence type="ECO:0000313" key="6">
    <source>
        <dbReference type="Proteomes" id="UP000034739"/>
    </source>
</evidence>
<dbReference type="PANTHER" id="PTHR30563:SF0">
    <property type="entry name" value="DNA RECOMBINATION PROTEIN RMUC"/>
    <property type="match status" value="1"/>
</dbReference>
<gene>
    <name evidence="5" type="ORF">UY16_C0036G0006</name>
</gene>
<name>A0A0G1TZF4_9BACT</name>
<keyword evidence="3" id="KW-0175">Coiled coil</keyword>